<dbReference type="InterPro" id="IPR011814">
    <property type="entry name" value="BioC"/>
</dbReference>
<dbReference type="InterPro" id="IPR013216">
    <property type="entry name" value="Methyltransf_11"/>
</dbReference>
<comment type="pathway">
    <text evidence="2 9">Cofactor biosynthesis; biotin biosynthesis.</text>
</comment>
<keyword evidence="6 9" id="KW-0808">Transferase</keyword>
<gene>
    <name evidence="9" type="primary">bioC</name>
    <name evidence="11" type="ORF">SAMN05421848_3134</name>
</gene>
<dbReference type="Proteomes" id="UP000199046">
    <property type="component" value="Unassembled WGS sequence"/>
</dbReference>
<comment type="function">
    <text evidence="9">Converts the free carboxyl group of a malonyl-thioester to its methyl ester by transfer of a methyl group from S-adenosyl-L-methionine (SAM). It allows to synthesize pimeloyl-ACP via the fatty acid synthetic pathway.</text>
</comment>
<dbReference type="GO" id="GO:0102130">
    <property type="term" value="F:malonyl-CoA methyltransferase activity"/>
    <property type="evidence" value="ECO:0007669"/>
    <property type="project" value="UniProtKB-EC"/>
</dbReference>
<evidence type="ECO:0000256" key="6">
    <source>
        <dbReference type="ARBA" id="ARBA00022679"/>
    </source>
</evidence>
<evidence type="ECO:0000256" key="3">
    <source>
        <dbReference type="ARBA" id="ARBA00008361"/>
    </source>
</evidence>
<reference evidence="12" key="1">
    <citation type="submission" date="2016-10" db="EMBL/GenBank/DDBJ databases">
        <authorList>
            <person name="Varghese N."/>
            <person name="Submissions S."/>
        </authorList>
    </citation>
    <scope>NUCLEOTIDE SEQUENCE [LARGE SCALE GENOMIC DNA]</scope>
    <source>
        <strain evidence="12">DSM 23439</strain>
    </source>
</reference>
<protein>
    <recommendedName>
        <fullName evidence="4 9">Malonyl-[acyl-carrier protein] O-methyltransferase</fullName>
        <shortName evidence="9">Malonyl-ACP O-methyltransferase</shortName>
        <ecNumber evidence="4 9">2.1.1.197</ecNumber>
    </recommendedName>
    <alternativeName>
        <fullName evidence="9">Biotin synthesis protein BioC</fullName>
    </alternativeName>
</protein>
<keyword evidence="5 9" id="KW-0489">Methyltransferase</keyword>
<name>A0A1I1MSS8_9GAMM</name>
<dbReference type="EMBL" id="FOLY01000008">
    <property type="protein sequence ID" value="SFC88419.1"/>
    <property type="molecule type" value="Genomic_DNA"/>
</dbReference>
<keyword evidence="8 9" id="KW-0093">Biotin biosynthesis</keyword>
<evidence type="ECO:0000313" key="11">
    <source>
        <dbReference type="EMBL" id="SFC88419.1"/>
    </source>
</evidence>
<dbReference type="CDD" id="cd02440">
    <property type="entry name" value="AdoMet_MTases"/>
    <property type="match status" value="1"/>
</dbReference>
<dbReference type="InterPro" id="IPR029063">
    <property type="entry name" value="SAM-dependent_MTases_sf"/>
</dbReference>
<comment type="catalytic activity">
    <reaction evidence="1 9">
        <text>malonyl-[ACP] + S-adenosyl-L-methionine = malonyl-[ACP] methyl ester + S-adenosyl-L-homocysteine</text>
        <dbReference type="Rhea" id="RHEA:17105"/>
        <dbReference type="Rhea" id="RHEA-COMP:9623"/>
        <dbReference type="Rhea" id="RHEA-COMP:9954"/>
        <dbReference type="ChEBI" id="CHEBI:57856"/>
        <dbReference type="ChEBI" id="CHEBI:59789"/>
        <dbReference type="ChEBI" id="CHEBI:78449"/>
        <dbReference type="ChEBI" id="CHEBI:78845"/>
        <dbReference type="EC" id="2.1.1.197"/>
    </reaction>
</comment>
<evidence type="ECO:0000256" key="4">
    <source>
        <dbReference type="ARBA" id="ARBA00012327"/>
    </source>
</evidence>
<sequence length="275" mass="29717">MNADVAPALKHRIAENFSRAARHYDTHAGLQREVADALLGALPLDSALPNRALTRLADIGCGTGHVTAGLRARYPNARITGIDPAPGMLQEATRRRGHDRLTWQSGEAEQMPFADHSLDMVVSSLAIQWCASPAGFLQEAARALRPGGWLAFTTLLDGTLGELKHAFATLDEAPRVNTFLTPPALVNHLHASPLTGHHLSCADHLAFHDSAAESLQALKAVGAATLERPSCRGLMSRQRWACLTRSLERFRTPNGLPTTYRVAFIVTRKPAAPVP</sequence>
<dbReference type="HAMAP" id="MF_00835">
    <property type="entry name" value="BioC"/>
    <property type="match status" value="1"/>
</dbReference>
<dbReference type="RefSeq" id="WP_175489730.1">
    <property type="nucleotide sequence ID" value="NZ_FOLY01000008.1"/>
</dbReference>
<evidence type="ECO:0000259" key="10">
    <source>
        <dbReference type="Pfam" id="PF08241"/>
    </source>
</evidence>
<evidence type="ECO:0000256" key="1">
    <source>
        <dbReference type="ARBA" id="ARBA00000852"/>
    </source>
</evidence>
<accession>A0A1I1MSS8</accession>
<dbReference type="InterPro" id="IPR051052">
    <property type="entry name" value="Diverse_substrate_MTase"/>
</dbReference>
<dbReference type="EC" id="2.1.1.197" evidence="4 9"/>
<dbReference type="STRING" id="402385.SAMN05421848_3134"/>
<evidence type="ECO:0000256" key="5">
    <source>
        <dbReference type="ARBA" id="ARBA00022603"/>
    </source>
</evidence>
<feature type="domain" description="Methyltransferase type 11" evidence="10">
    <location>
        <begin position="58"/>
        <end position="152"/>
    </location>
</feature>
<dbReference type="PANTHER" id="PTHR44942">
    <property type="entry name" value="METHYLTRANSF_11 DOMAIN-CONTAINING PROTEIN"/>
    <property type="match status" value="1"/>
</dbReference>
<evidence type="ECO:0000256" key="2">
    <source>
        <dbReference type="ARBA" id="ARBA00004746"/>
    </source>
</evidence>
<dbReference type="AlphaFoldDB" id="A0A1I1MSS8"/>
<proteinExistence type="inferred from homology"/>
<comment type="similarity">
    <text evidence="3 9">Belongs to the methyltransferase superfamily.</text>
</comment>
<dbReference type="Gene3D" id="3.40.50.150">
    <property type="entry name" value="Vaccinia Virus protein VP39"/>
    <property type="match status" value="1"/>
</dbReference>
<organism evidence="11 12">
    <name type="scientific">Kushneria avicenniae</name>
    <dbReference type="NCBI Taxonomy" id="402385"/>
    <lineage>
        <taxon>Bacteria</taxon>
        <taxon>Pseudomonadati</taxon>
        <taxon>Pseudomonadota</taxon>
        <taxon>Gammaproteobacteria</taxon>
        <taxon>Oceanospirillales</taxon>
        <taxon>Halomonadaceae</taxon>
        <taxon>Kushneria</taxon>
    </lineage>
</organism>
<evidence type="ECO:0000256" key="9">
    <source>
        <dbReference type="HAMAP-Rule" id="MF_00835"/>
    </source>
</evidence>
<keyword evidence="7 9" id="KW-0949">S-adenosyl-L-methionine</keyword>
<dbReference type="GO" id="GO:0008757">
    <property type="term" value="F:S-adenosylmethionine-dependent methyltransferase activity"/>
    <property type="evidence" value="ECO:0007669"/>
    <property type="project" value="InterPro"/>
</dbReference>
<dbReference type="NCBIfam" id="TIGR02072">
    <property type="entry name" value="BioC"/>
    <property type="match status" value="1"/>
</dbReference>
<dbReference type="GO" id="GO:0009102">
    <property type="term" value="P:biotin biosynthetic process"/>
    <property type="evidence" value="ECO:0007669"/>
    <property type="project" value="UniProtKB-UniRule"/>
</dbReference>
<dbReference type="PANTHER" id="PTHR44942:SF4">
    <property type="entry name" value="METHYLTRANSFERASE TYPE 11 DOMAIN-CONTAINING PROTEIN"/>
    <property type="match status" value="1"/>
</dbReference>
<dbReference type="Pfam" id="PF08241">
    <property type="entry name" value="Methyltransf_11"/>
    <property type="match status" value="1"/>
</dbReference>
<evidence type="ECO:0000256" key="8">
    <source>
        <dbReference type="ARBA" id="ARBA00022756"/>
    </source>
</evidence>
<dbReference type="SUPFAM" id="SSF53335">
    <property type="entry name" value="S-adenosyl-L-methionine-dependent methyltransferases"/>
    <property type="match status" value="1"/>
</dbReference>
<evidence type="ECO:0000256" key="7">
    <source>
        <dbReference type="ARBA" id="ARBA00022691"/>
    </source>
</evidence>
<evidence type="ECO:0000313" key="12">
    <source>
        <dbReference type="Proteomes" id="UP000199046"/>
    </source>
</evidence>
<dbReference type="GO" id="GO:0032259">
    <property type="term" value="P:methylation"/>
    <property type="evidence" value="ECO:0007669"/>
    <property type="project" value="UniProtKB-KW"/>
</dbReference>
<keyword evidence="12" id="KW-1185">Reference proteome</keyword>
<dbReference type="UniPathway" id="UPA00078"/>
<dbReference type="GO" id="GO:0010340">
    <property type="term" value="F:carboxyl-O-methyltransferase activity"/>
    <property type="evidence" value="ECO:0007669"/>
    <property type="project" value="UniProtKB-UniRule"/>
</dbReference>